<name>A0A645HH23_9ZZZZ</name>
<comment type="caution">
    <text evidence="2">The sequence shown here is derived from an EMBL/GenBank/DDBJ whole genome shotgun (WGS) entry which is preliminary data.</text>
</comment>
<dbReference type="AlphaFoldDB" id="A0A645HH23"/>
<feature type="compositionally biased region" description="Basic and acidic residues" evidence="1">
    <location>
        <begin position="70"/>
        <end position="85"/>
    </location>
</feature>
<evidence type="ECO:0000313" key="2">
    <source>
        <dbReference type="EMBL" id="MPN38338.1"/>
    </source>
</evidence>
<organism evidence="2">
    <name type="scientific">bioreactor metagenome</name>
    <dbReference type="NCBI Taxonomy" id="1076179"/>
    <lineage>
        <taxon>unclassified sequences</taxon>
        <taxon>metagenomes</taxon>
        <taxon>ecological metagenomes</taxon>
    </lineage>
</organism>
<accession>A0A645HH23</accession>
<sequence>MQQGARQLEGLRIAALRQLREHGTARIGQAHELGRFVECLARRIVDGFTEDFVFTHAVHTHELGMPPRDQQGHKRELGRVGTQER</sequence>
<proteinExistence type="predicted"/>
<protein>
    <submittedName>
        <fullName evidence="2">Uncharacterized protein</fullName>
    </submittedName>
</protein>
<reference evidence="2" key="1">
    <citation type="submission" date="2019-08" db="EMBL/GenBank/DDBJ databases">
        <authorList>
            <person name="Kucharzyk K."/>
            <person name="Murdoch R.W."/>
            <person name="Higgins S."/>
            <person name="Loffler F."/>
        </authorList>
    </citation>
    <scope>NUCLEOTIDE SEQUENCE</scope>
</reference>
<dbReference type="EMBL" id="VSSQ01093503">
    <property type="protein sequence ID" value="MPN38338.1"/>
    <property type="molecule type" value="Genomic_DNA"/>
</dbReference>
<evidence type="ECO:0000256" key="1">
    <source>
        <dbReference type="SAM" id="MobiDB-lite"/>
    </source>
</evidence>
<feature type="region of interest" description="Disordered" evidence="1">
    <location>
        <begin position="63"/>
        <end position="85"/>
    </location>
</feature>
<gene>
    <name evidence="2" type="ORF">SDC9_185862</name>
</gene>